<dbReference type="InterPro" id="IPR051761">
    <property type="entry name" value="MLP-like_ligand-binding"/>
</dbReference>
<gene>
    <name evidence="2" type="ORF">LIER_07749</name>
</gene>
<organism evidence="2 3">
    <name type="scientific">Lithospermum erythrorhizon</name>
    <name type="common">Purple gromwell</name>
    <name type="synonym">Lithospermum officinale var. erythrorhizon</name>
    <dbReference type="NCBI Taxonomy" id="34254"/>
    <lineage>
        <taxon>Eukaryota</taxon>
        <taxon>Viridiplantae</taxon>
        <taxon>Streptophyta</taxon>
        <taxon>Embryophyta</taxon>
        <taxon>Tracheophyta</taxon>
        <taxon>Spermatophyta</taxon>
        <taxon>Magnoliopsida</taxon>
        <taxon>eudicotyledons</taxon>
        <taxon>Gunneridae</taxon>
        <taxon>Pentapetalae</taxon>
        <taxon>asterids</taxon>
        <taxon>lamiids</taxon>
        <taxon>Boraginales</taxon>
        <taxon>Boraginaceae</taxon>
        <taxon>Boraginoideae</taxon>
        <taxon>Lithospermeae</taxon>
        <taxon>Lithospermum</taxon>
    </lineage>
</organism>
<dbReference type="SUPFAM" id="SSF55961">
    <property type="entry name" value="Bet v1-like"/>
    <property type="match status" value="1"/>
</dbReference>
<dbReference type="Gene3D" id="3.30.530.20">
    <property type="match status" value="1"/>
</dbReference>
<reference evidence="2 3" key="1">
    <citation type="submission" date="2024-01" db="EMBL/GenBank/DDBJ databases">
        <title>The complete chloroplast genome sequence of Lithospermum erythrorhizon: insights into the phylogenetic relationship among Boraginaceae species and the maternal lineages of purple gromwells.</title>
        <authorList>
            <person name="Okada T."/>
            <person name="Watanabe K."/>
        </authorList>
    </citation>
    <scope>NUCLEOTIDE SEQUENCE [LARGE SCALE GENOMIC DNA]</scope>
</reference>
<dbReference type="AlphaFoldDB" id="A0AAV3P9D4"/>
<proteinExistence type="predicted"/>
<dbReference type="EMBL" id="BAABME010001209">
    <property type="protein sequence ID" value="GAA0148254.1"/>
    <property type="molecule type" value="Genomic_DNA"/>
</dbReference>
<protein>
    <recommendedName>
        <fullName evidence="1">Bet v I/Major latex protein domain-containing protein</fullName>
    </recommendedName>
</protein>
<comment type="caution">
    <text evidence="2">The sequence shown here is derived from an EMBL/GenBank/DDBJ whole genome shotgun (WGS) entry which is preliminary data.</text>
</comment>
<evidence type="ECO:0000259" key="1">
    <source>
        <dbReference type="SMART" id="SM01037"/>
    </source>
</evidence>
<sequence length="149" mass="17053">MSLKGKVIKQIEIKSDCDMFHDLMCHKPHEISNICPGTVQGVELHEGQWGTAGSVICWNYVHDGVQSTGKEIVEPDMANKKIKFTVIEGDLLKLYKSFVITFHVDKFDEYHLVSWTFEYEKMNEAIPAPDSLMDLFTKITRDIEAHHLA</sequence>
<dbReference type="InterPro" id="IPR023393">
    <property type="entry name" value="START-like_dom_sf"/>
</dbReference>
<dbReference type="GO" id="GO:0006952">
    <property type="term" value="P:defense response"/>
    <property type="evidence" value="ECO:0007669"/>
    <property type="project" value="InterPro"/>
</dbReference>
<accession>A0AAV3P9D4</accession>
<evidence type="ECO:0000313" key="3">
    <source>
        <dbReference type="Proteomes" id="UP001454036"/>
    </source>
</evidence>
<feature type="domain" description="Bet v I/Major latex protein" evidence="1">
    <location>
        <begin position="2"/>
        <end position="149"/>
    </location>
</feature>
<dbReference type="Pfam" id="PF00407">
    <property type="entry name" value="Bet_v_1"/>
    <property type="match status" value="1"/>
</dbReference>
<evidence type="ECO:0000313" key="2">
    <source>
        <dbReference type="EMBL" id="GAA0148254.1"/>
    </source>
</evidence>
<keyword evidence="3" id="KW-1185">Reference proteome</keyword>
<dbReference type="InterPro" id="IPR000916">
    <property type="entry name" value="Bet_v_I/MLP"/>
</dbReference>
<dbReference type="CDD" id="cd07816">
    <property type="entry name" value="Bet_v1-like"/>
    <property type="match status" value="1"/>
</dbReference>
<dbReference type="SMART" id="SM01037">
    <property type="entry name" value="Bet_v_1"/>
    <property type="match status" value="1"/>
</dbReference>
<name>A0AAV3P9D4_LITER</name>
<dbReference type="PANTHER" id="PTHR31907">
    <property type="entry name" value="MLP-LIKE PROTEIN 423"/>
    <property type="match status" value="1"/>
</dbReference>
<dbReference type="Proteomes" id="UP001454036">
    <property type="component" value="Unassembled WGS sequence"/>
</dbReference>